<reference evidence="2 3" key="1">
    <citation type="submission" date="2019-08" db="EMBL/GenBank/DDBJ databases">
        <title>Microbe sample from Colwellia echini.</title>
        <authorList>
            <person name="Christiansen L."/>
            <person name="Pathiraja D."/>
            <person name="Schultz-Johansen M."/>
            <person name="Choi I.-G."/>
            <person name="Stougaard P."/>
        </authorList>
    </citation>
    <scope>NUCLEOTIDE SEQUENCE [LARGE SCALE GENOMIC DNA]</scope>
    <source>
        <strain evidence="2 3">A3</strain>
    </source>
</reference>
<dbReference type="Proteomes" id="UP000815846">
    <property type="component" value="Unassembled WGS sequence"/>
</dbReference>
<proteinExistence type="predicted"/>
<sequence length="93" mass="10347">MFNSPENNHQISDSHFIQAKDNLNSHNSNNDNLWDQLNLNQQFSVCSLGEFGYMLTSIRAIAGHRLAILTKNNKVATVNSTGVINFSPTINCP</sequence>
<gene>
    <name evidence="2" type="ORF">CWS31_016660</name>
</gene>
<organism evidence="2 3">
    <name type="scientific">Colwellia echini</name>
    <dbReference type="NCBI Taxonomy" id="1982103"/>
    <lineage>
        <taxon>Bacteria</taxon>
        <taxon>Pseudomonadati</taxon>
        <taxon>Pseudomonadota</taxon>
        <taxon>Gammaproteobacteria</taxon>
        <taxon>Alteromonadales</taxon>
        <taxon>Colwelliaceae</taxon>
        <taxon>Colwellia</taxon>
    </lineage>
</organism>
<evidence type="ECO:0000256" key="1">
    <source>
        <dbReference type="SAM" id="MobiDB-lite"/>
    </source>
</evidence>
<comment type="caution">
    <text evidence="2">The sequence shown here is derived from an EMBL/GenBank/DDBJ whole genome shotgun (WGS) entry which is preliminary data.</text>
</comment>
<feature type="region of interest" description="Disordered" evidence="1">
    <location>
        <begin position="1"/>
        <end position="23"/>
    </location>
</feature>
<accession>A0ABY3MST4</accession>
<evidence type="ECO:0000313" key="3">
    <source>
        <dbReference type="Proteomes" id="UP000815846"/>
    </source>
</evidence>
<dbReference type="RefSeq" id="WP_101342790.1">
    <property type="nucleotide sequence ID" value="NZ_PJAI02000034.1"/>
</dbReference>
<protein>
    <submittedName>
        <fullName evidence="2">Uncharacterized protein</fullName>
    </submittedName>
</protein>
<feature type="compositionally biased region" description="Polar residues" evidence="1">
    <location>
        <begin position="1"/>
        <end position="15"/>
    </location>
</feature>
<evidence type="ECO:0000313" key="2">
    <source>
        <dbReference type="EMBL" id="TYK64262.1"/>
    </source>
</evidence>
<dbReference type="EMBL" id="PJAI02000034">
    <property type="protein sequence ID" value="TYK64262.1"/>
    <property type="molecule type" value="Genomic_DNA"/>
</dbReference>
<keyword evidence="3" id="KW-1185">Reference proteome</keyword>
<name>A0ABY3MST4_9GAMM</name>